<dbReference type="Proteomes" id="UP001208570">
    <property type="component" value="Unassembled WGS sequence"/>
</dbReference>
<gene>
    <name evidence="1" type="ORF">LSH36_1109g00022</name>
</gene>
<protein>
    <submittedName>
        <fullName evidence="1">Uncharacterized protein</fullName>
    </submittedName>
</protein>
<keyword evidence="2" id="KW-1185">Reference proteome</keyword>
<dbReference type="AlphaFoldDB" id="A0AAD9IVD5"/>
<dbReference type="EMBL" id="JAODUP010001109">
    <property type="protein sequence ID" value="KAK2141394.1"/>
    <property type="molecule type" value="Genomic_DNA"/>
</dbReference>
<name>A0AAD9IVD5_9ANNE</name>
<comment type="caution">
    <text evidence="1">The sequence shown here is derived from an EMBL/GenBank/DDBJ whole genome shotgun (WGS) entry which is preliminary data.</text>
</comment>
<reference evidence="1" key="1">
    <citation type="journal article" date="2023" name="Mol. Biol. Evol.">
        <title>Third-Generation Sequencing Reveals the Adaptive Role of the Epigenome in Three Deep-Sea Polychaetes.</title>
        <authorList>
            <person name="Perez M."/>
            <person name="Aroh O."/>
            <person name="Sun Y."/>
            <person name="Lan Y."/>
            <person name="Juniper S.K."/>
            <person name="Young C.R."/>
            <person name="Angers B."/>
            <person name="Qian P.Y."/>
        </authorList>
    </citation>
    <scope>NUCLEOTIDE SEQUENCE</scope>
    <source>
        <strain evidence="1">P08H-3</strain>
    </source>
</reference>
<evidence type="ECO:0000313" key="1">
    <source>
        <dbReference type="EMBL" id="KAK2141394.1"/>
    </source>
</evidence>
<accession>A0AAD9IVD5</accession>
<evidence type="ECO:0000313" key="2">
    <source>
        <dbReference type="Proteomes" id="UP001208570"/>
    </source>
</evidence>
<organism evidence="1 2">
    <name type="scientific">Paralvinella palmiformis</name>
    <dbReference type="NCBI Taxonomy" id="53620"/>
    <lineage>
        <taxon>Eukaryota</taxon>
        <taxon>Metazoa</taxon>
        <taxon>Spiralia</taxon>
        <taxon>Lophotrochozoa</taxon>
        <taxon>Annelida</taxon>
        <taxon>Polychaeta</taxon>
        <taxon>Sedentaria</taxon>
        <taxon>Canalipalpata</taxon>
        <taxon>Terebellida</taxon>
        <taxon>Terebelliformia</taxon>
        <taxon>Alvinellidae</taxon>
        <taxon>Paralvinella</taxon>
    </lineage>
</organism>
<proteinExistence type="predicted"/>
<sequence>MTYLVTGSQTTFEPSQASQNALMNLLSCGQAAEELSRSADFTTGPKMTGKALFEMIKRCNGLCTGQK</sequence>